<protein>
    <recommendedName>
        <fullName evidence="5">Synaptonemal complex protein 1</fullName>
    </recommendedName>
</protein>
<feature type="region of interest" description="Disordered" evidence="2">
    <location>
        <begin position="623"/>
        <end position="654"/>
    </location>
</feature>
<dbReference type="AlphaFoldDB" id="A0A821SWS0"/>
<evidence type="ECO:0000313" key="4">
    <source>
        <dbReference type="Proteomes" id="UP000663880"/>
    </source>
</evidence>
<gene>
    <name evidence="3" type="ORF">PMACD_LOCUS8388</name>
</gene>
<evidence type="ECO:0000313" key="3">
    <source>
        <dbReference type="EMBL" id="CAF4866660.1"/>
    </source>
</evidence>
<keyword evidence="4" id="KW-1185">Reference proteome</keyword>
<dbReference type="EMBL" id="CAJOBZ010000022">
    <property type="protein sequence ID" value="CAF4866660.1"/>
    <property type="molecule type" value="Genomic_DNA"/>
</dbReference>
<sequence length="677" mass="78392">MDINIIAKLRNRQNINEDNKHVQDKLSKLSSDAIKLKVAQDAINWDLRQKLQQTEGNHERLQQNMVDLQMQYETVSGQYQEELRKRPEILNKLSSTREICDVLEDYSLRLQQTLSRCKADQKSLCEAYQSSGQLVQDLKTSHQQVQERDRQTIARLQEMVKLREEHQASLMDLFNSSKQQLDGELSKAREQLTASLAAKAELQISLNEQINKLAYANSQLEKKEEDITTLKREMTKMVNEFNSEIEGARITLDLHEKNLKKANEEISNLKKALHNQEDFCKSISEEKNLFEEKVAVLEEDKMSAFEEIEKLKKDLEESCASHDISKHEISNLNKKTEMMKIELEEKEEIVNQFKVEVERLKDQIKGLEDDKKSLTEKLGEKAGENDFLSTRVQELITEVTTLQLNVEDTRKEYDNDRKSTDLIIEELNETITCQKEELEKKASTAAKLMTELQNSNDAINKIRSALQKSRKEMDDEKEHFKETQVKMGVRIEHLEGKLKDSEKDTSMKMNLIQELKQDKERLLSKMSEMEETIANARDQLSAPNRPRPFLQAESDNAVTMPILQESREKSPVLTPRAMLQPPDRTQKRDNHSVFSNFSDSSVDDNSIDTDLVNRRFEAMSKGERLPPLPLSALKRRRTGTTSVARDSEIMRCPPAQQYSNKKFFKSQRRCDAKPKAK</sequence>
<proteinExistence type="predicted"/>
<evidence type="ECO:0000256" key="2">
    <source>
        <dbReference type="SAM" id="MobiDB-lite"/>
    </source>
</evidence>
<feature type="coiled-coil region" evidence="1">
    <location>
        <begin position="12"/>
        <end position="78"/>
    </location>
</feature>
<feature type="coiled-coil region" evidence="1">
    <location>
        <begin position="206"/>
        <end position="486"/>
    </location>
</feature>
<evidence type="ECO:0008006" key="5">
    <source>
        <dbReference type="Google" id="ProtNLM"/>
    </source>
</evidence>
<feature type="coiled-coil region" evidence="1">
    <location>
        <begin position="512"/>
        <end position="539"/>
    </location>
</feature>
<organism evidence="3 4">
    <name type="scientific">Pieris macdunnoughi</name>
    <dbReference type="NCBI Taxonomy" id="345717"/>
    <lineage>
        <taxon>Eukaryota</taxon>
        <taxon>Metazoa</taxon>
        <taxon>Ecdysozoa</taxon>
        <taxon>Arthropoda</taxon>
        <taxon>Hexapoda</taxon>
        <taxon>Insecta</taxon>
        <taxon>Pterygota</taxon>
        <taxon>Neoptera</taxon>
        <taxon>Endopterygota</taxon>
        <taxon>Lepidoptera</taxon>
        <taxon>Glossata</taxon>
        <taxon>Ditrysia</taxon>
        <taxon>Papilionoidea</taxon>
        <taxon>Pieridae</taxon>
        <taxon>Pierinae</taxon>
        <taxon>Pieris</taxon>
    </lineage>
</organism>
<comment type="caution">
    <text evidence="3">The sequence shown here is derived from an EMBL/GenBank/DDBJ whole genome shotgun (WGS) entry which is preliminary data.</text>
</comment>
<dbReference type="OrthoDB" id="10064612at2759"/>
<accession>A0A821SWS0</accession>
<reference evidence="3" key="1">
    <citation type="submission" date="2021-02" db="EMBL/GenBank/DDBJ databases">
        <authorList>
            <person name="Steward A R."/>
        </authorList>
    </citation>
    <scope>NUCLEOTIDE SEQUENCE</scope>
</reference>
<keyword evidence="1" id="KW-0175">Coiled coil</keyword>
<name>A0A821SWS0_9NEOP</name>
<dbReference type="Proteomes" id="UP000663880">
    <property type="component" value="Unassembled WGS sequence"/>
</dbReference>
<dbReference type="PANTHER" id="PTHR23159">
    <property type="entry name" value="CENTROSOMAL PROTEIN 2"/>
    <property type="match status" value="1"/>
</dbReference>
<dbReference type="PANTHER" id="PTHR23159:SF31">
    <property type="entry name" value="CENTROSOME-ASSOCIATED PROTEIN CEP250 ISOFORM X1"/>
    <property type="match status" value="1"/>
</dbReference>
<evidence type="ECO:0000256" key="1">
    <source>
        <dbReference type="SAM" id="Coils"/>
    </source>
</evidence>